<evidence type="ECO:0000256" key="20">
    <source>
        <dbReference type="RuleBase" id="RU004446"/>
    </source>
</evidence>
<feature type="binding site" evidence="16">
    <location>
        <position position="401"/>
    </location>
    <ligand>
        <name>NADP(+)</name>
        <dbReference type="ChEBI" id="CHEBI:58349"/>
    </ligand>
</feature>
<evidence type="ECO:0000256" key="11">
    <source>
        <dbReference type="ARBA" id="ARBA00023002"/>
    </source>
</evidence>
<feature type="modified residue" description="Phosphoserine" evidence="19">
    <location>
        <position position="104"/>
    </location>
</feature>
<comment type="cofactor">
    <cofactor evidence="17">
        <name>Mg(2+)</name>
        <dbReference type="ChEBI" id="CHEBI:18420"/>
    </cofactor>
    <cofactor evidence="17">
        <name>Mn(2+)</name>
        <dbReference type="ChEBI" id="CHEBI:29035"/>
    </cofactor>
    <text evidence="17">Binds 1 Mg(2+) or Mn(2+) ion per subunit.</text>
</comment>
<evidence type="ECO:0000259" key="21">
    <source>
        <dbReference type="SMART" id="SM01329"/>
    </source>
</evidence>
<keyword evidence="9 17" id="KW-0460">Magnesium</keyword>
<feature type="binding site" evidence="15">
    <location>
        <position position="104"/>
    </location>
    <ligand>
        <name>D-threo-isocitrate</name>
        <dbReference type="ChEBI" id="CHEBI:15562"/>
    </ligand>
</feature>
<feature type="site" description="Critical for catalysis" evidence="18">
    <location>
        <position position="221"/>
    </location>
</feature>
<evidence type="ECO:0000256" key="19">
    <source>
        <dbReference type="PIRSR" id="PIRSR604439-5"/>
    </source>
</evidence>
<dbReference type="AlphaFoldDB" id="A0A1H0P2Y2"/>
<reference evidence="23" key="1">
    <citation type="submission" date="2016-10" db="EMBL/GenBank/DDBJ databases">
        <authorList>
            <person name="Varghese N."/>
            <person name="Submissions S."/>
        </authorList>
    </citation>
    <scope>NUCLEOTIDE SEQUENCE [LARGE SCALE GENOMIC DNA]</scope>
    <source>
        <strain evidence="23">IBRC-M10078</strain>
    </source>
</reference>
<evidence type="ECO:0000256" key="2">
    <source>
        <dbReference type="ARBA" id="ARBA00007769"/>
    </source>
</evidence>
<dbReference type="GO" id="GO:0004450">
    <property type="term" value="F:isocitrate dehydrogenase (NADP+) activity"/>
    <property type="evidence" value="ECO:0007669"/>
    <property type="project" value="UniProtKB-UniRule"/>
</dbReference>
<gene>
    <name evidence="22" type="ORF">SAMN05216565_101122</name>
</gene>
<dbReference type="InterPro" id="IPR019818">
    <property type="entry name" value="IsoCit/isopropylmalate_DH_CS"/>
</dbReference>
<accession>A0A1H0P2Y2</accession>
<sequence>MSKGEKITVSNEVLNVPNNPIIPYIEGDGIGPDIWAAASRVLEAAVEKAYNGEKSIVWKEVLAGEKAFNQTGEWLPAETLDVIREYIIAIKGPLTTPIGGGIRSLNVALRQELDLFTCLRPVRYFNGVPSPIKRPEDTDMVIFRENTEDIYAGIEYAKGSEEVEKLISFLQNEMGVNKIRFPETSGIGIKPVSQEGTTRLVRAAINYAIEHGRKSVTLVHKGNIMKFTEGAFKNWGYELAEKEFGDKVFTWAEYDRLVETEGKDVANKAQSDAEAAGKIIIKDSIADIFLQQILTRPREFDVVATMNLNGDYISDALAAQVGGIGIAPGANINYETGHAIFEATHGTAPKYAGLDKVNPSSVLLSGVLMLEHLGWNEAAQLITNSMEKTIASKVVTYDFARLMDGATEVACSEFANELIKNLG</sequence>
<feature type="binding site" evidence="16">
    <location>
        <position position="95"/>
    </location>
    <ligand>
        <name>NADP(+)</name>
        <dbReference type="ChEBI" id="CHEBI:58349"/>
    </ligand>
</feature>
<dbReference type="SUPFAM" id="SSF53659">
    <property type="entry name" value="Isocitrate/Isopropylmalate dehydrogenase-like"/>
    <property type="match status" value="1"/>
</dbReference>
<evidence type="ECO:0000256" key="5">
    <source>
        <dbReference type="ARBA" id="ARBA00019562"/>
    </source>
</evidence>
<feature type="binding site" evidence="15">
    <location>
        <position position="106"/>
    </location>
    <ligand>
        <name>D-threo-isocitrate</name>
        <dbReference type="ChEBI" id="CHEBI:15562"/>
    </ligand>
</feature>
<dbReference type="RefSeq" id="WP_090849144.1">
    <property type="nucleotide sequence ID" value="NZ_FNJU01000001.1"/>
</dbReference>
<feature type="binding site" evidence="15">
    <location>
        <position position="144"/>
    </location>
    <ligand>
        <name>D-threo-isocitrate</name>
        <dbReference type="ChEBI" id="CHEBI:15562"/>
    </ligand>
</feature>
<feature type="binding site" evidence="16">
    <location>
        <begin position="345"/>
        <end position="351"/>
    </location>
    <ligand>
        <name>NADP(+)</name>
        <dbReference type="ChEBI" id="CHEBI:58349"/>
    </ligand>
</feature>
<evidence type="ECO:0000313" key="23">
    <source>
        <dbReference type="Proteomes" id="UP000199159"/>
    </source>
</evidence>
<keyword evidence="8 20" id="KW-0479">Metal-binding</keyword>
<evidence type="ECO:0000256" key="12">
    <source>
        <dbReference type="ARBA" id="ARBA00023211"/>
    </source>
</evidence>
<keyword evidence="6 20" id="KW-0329">Glyoxylate bypass</keyword>
<comment type="catalytic activity">
    <reaction evidence="13">
        <text>D-threo-isocitrate + NADP(+) = 2-oxoglutarate + CO2 + NADPH</text>
        <dbReference type="Rhea" id="RHEA:19629"/>
        <dbReference type="ChEBI" id="CHEBI:15562"/>
        <dbReference type="ChEBI" id="CHEBI:16526"/>
        <dbReference type="ChEBI" id="CHEBI:16810"/>
        <dbReference type="ChEBI" id="CHEBI:57783"/>
        <dbReference type="ChEBI" id="CHEBI:58349"/>
        <dbReference type="EC" id="1.1.1.42"/>
    </reaction>
</comment>
<keyword evidence="10 16" id="KW-0521">NADP</keyword>
<keyword evidence="7 20" id="KW-0816">Tricarboxylic acid cycle</keyword>
<keyword evidence="12 17" id="KW-0464">Manganese</keyword>
<dbReference type="SMART" id="SM01329">
    <property type="entry name" value="Iso_dh"/>
    <property type="match status" value="1"/>
</dbReference>
<evidence type="ECO:0000256" key="1">
    <source>
        <dbReference type="ARBA" id="ARBA00001936"/>
    </source>
</evidence>
<evidence type="ECO:0000256" key="3">
    <source>
        <dbReference type="ARBA" id="ARBA00011738"/>
    </source>
</evidence>
<dbReference type="EMBL" id="FNJU01000001">
    <property type="protein sequence ID" value="SDO99020.1"/>
    <property type="molecule type" value="Genomic_DNA"/>
</dbReference>
<dbReference type="InterPro" id="IPR004439">
    <property type="entry name" value="Isocitrate_DH_NADP_dimer_prok"/>
</dbReference>
<evidence type="ECO:0000256" key="17">
    <source>
        <dbReference type="PIRSR" id="PIRSR604439-3"/>
    </source>
</evidence>
<comment type="cofactor">
    <cofactor evidence="1">
        <name>Mn(2+)</name>
        <dbReference type="ChEBI" id="CHEBI:29035"/>
    </cofactor>
</comment>
<evidence type="ECO:0000256" key="10">
    <source>
        <dbReference type="ARBA" id="ARBA00022857"/>
    </source>
</evidence>
<dbReference type="OrthoDB" id="9806254at2"/>
<evidence type="ECO:0000256" key="13">
    <source>
        <dbReference type="ARBA" id="ARBA00023554"/>
    </source>
</evidence>
<comment type="subunit">
    <text evidence="3">Homodimer.</text>
</comment>
<evidence type="ECO:0000256" key="4">
    <source>
        <dbReference type="ARBA" id="ARBA00013013"/>
    </source>
</evidence>
<dbReference type="STRING" id="930152.SAMN05216565_101122"/>
<feature type="modified residue" description="N6-succinyllysine" evidence="19">
    <location>
        <position position="233"/>
    </location>
</feature>
<evidence type="ECO:0000256" key="7">
    <source>
        <dbReference type="ARBA" id="ARBA00022532"/>
    </source>
</evidence>
<evidence type="ECO:0000313" key="22">
    <source>
        <dbReference type="EMBL" id="SDO99020.1"/>
    </source>
</evidence>
<comment type="function">
    <text evidence="14">Catalyzes the oxidative decarboxylation of isocitrate to 2-oxoglutarate and carbon dioxide with the concomitant reduction of NADP(+).</text>
</comment>
<comment type="similarity">
    <text evidence="2">Belongs to the isocitrate and isopropylmalate dehydrogenases family.</text>
</comment>
<proteinExistence type="inferred from homology"/>
<dbReference type="Pfam" id="PF00180">
    <property type="entry name" value="Iso_dh"/>
    <property type="match status" value="1"/>
</dbReference>
<evidence type="ECO:0000256" key="9">
    <source>
        <dbReference type="ARBA" id="ARBA00022842"/>
    </source>
</evidence>
<evidence type="ECO:0000256" key="14">
    <source>
        <dbReference type="ARBA" id="ARBA00046127"/>
    </source>
</evidence>
<feature type="binding site" evidence="17">
    <location>
        <position position="311"/>
    </location>
    <ligand>
        <name>Mg(2+)</name>
        <dbReference type="ChEBI" id="CHEBI:18420"/>
    </ligand>
</feature>
<evidence type="ECO:0000256" key="8">
    <source>
        <dbReference type="ARBA" id="ARBA00022723"/>
    </source>
</evidence>
<dbReference type="PANTHER" id="PTHR43504:SF1">
    <property type="entry name" value="ISOCITRATE DEHYDROGENASE [NADP]"/>
    <property type="match status" value="1"/>
</dbReference>
<evidence type="ECO:0000256" key="16">
    <source>
        <dbReference type="PIRSR" id="PIRSR604439-2"/>
    </source>
</evidence>
<dbReference type="GO" id="GO:0000287">
    <property type="term" value="F:magnesium ion binding"/>
    <property type="evidence" value="ECO:0007669"/>
    <property type="project" value="InterPro"/>
</dbReference>
<dbReference type="NCBIfam" id="TIGR00183">
    <property type="entry name" value="prok_nadp_idh"/>
    <property type="match status" value="1"/>
</dbReference>
<keyword evidence="11" id="KW-0560">Oxidoreductase</keyword>
<feature type="modified residue" description="N6-acetyllysine" evidence="19">
    <location>
        <position position="133"/>
    </location>
</feature>
<evidence type="ECO:0000256" key="18">
    <source>
        <dbReference type="PIRSR" id="PIRSR604439-4"/>
    </source>
</evidence>
<dbReference type="Proteomes" id="UP000199159">
    <property type="component" value="Unassembled WGS sequence"/>
</dbReference>
<evidence type="ECO:0000256" key="15">
    <source>
        <dbReference type="PIRSR" id="PIRSR604439-1"/>
    </source>
</evidence>
<keyword evidence="23" id="KW-1185">Reference proteome</keyword>
<dbReference type="PANTHER" id="PTHR43504">
    <property type="entry name" value="ISOCITRATE DEHYDROGENASE [NADP]"/>
    <property type="match status" value="1"/>
</dbReference>
<feature type="modified residue" description="N6-succinyllysine" evidence="19">
    <location>
        <position position="91"/>
    </location>
</feature>
<feature type="domain" description="Isopropylmalate dehydrogenase-like" evidence="21">
    <location>
        <begin position="21"/>
        <end position="418"/>
    </location>
</feature>
<dbReference type="GO" id="GO:0006097">
    <property type="term" value="P:glyoxylate cycle"/>
    <property type="evidence" value="ECO:0007669"/>
    <property type="project" value="UniProtKB-KW"/>
</dbReference>
<dbReference type="Gene3D" id="3.40.718.10">
    <property type="entry name" value="Isopropylmalate Dehydrogenase"/>
    <property type="match status" value="1"/>
</dbReference>
<feature type="site" description="Critical for catalysis" evidence="18">
    <location>
        <position position="151"/>
    </location>
</feature>
<feature type="binding site" evidence="16">
    <location>
        <position position="397"/>
    </location>
    <ligand>
        <name>NADP(+)</name>
        <dbReference type="ChEBI" id="CHEBI:58349"/>
    </ligand>
</feature>
<organism evidence="22 23">
    <name type="scientific">Litchfieldia salsa</name>
    <dbReference type="NCBI Taxonomy" id="930152"/>
    <lineage>
        <taxon>Bacteria</taxon>
        <taxon>Bacillati</taxon>
        <taxon>Bacillota</taxon>
        <taxon>Bacilli</taxon>
        <taxon>Bacillales</taxon>
        <taxon>Bacillaceae</taxon>
        <taxon>Litchfieldia</taxon>
    </lineage>
</organism>
<dbReference type="GO" id="GO:0006099">
    <property type="term" value="P:tricarboxylic acid cycle"/>
    <property type="evidence" value="ECO:0007669"/>
    <property type="project" value="UniProtKB-UniRule"/>
</dbReference>
<dbReference type="EC" id="1.1.1.42" evidence="4 20"/>
<evidence type="ECO:0000256" key="6">
    <source>
        <dbReference type="ARBA" id="ARBA00022435"/>
    </source>
</evidence>
<dbReference type="GO" id="GO:0051287">
    <property type="term" value="F:NAD binding"/>
    <property type="evidence" value="ECO:0007669"/>
    <property type="project" value="InterPro"/>
</dbReference>
<dbReference type="NCBIfam" id="NF005425">
    <property type="entry name" value="PRK07006.1"/>
    <property type="match status" value="1"/>
</dbReference>
<dbReference type="PROSITE" id="PS00470">
    <property type="entry name" value="IDH_IMDH"/>
    <property type="match status" value="1"/>
</dbReference>
<feature type="binding site" evidence="15">
    <location>
        <position position="120"/>
    </location>
    <ligand>
        <name>D-threo-isocitrate</name>
        <dbReference type="ChEBI" id="CHEBI:15562"/>
    </ligand>
</feature>
<name>A0A1H0P2Y2_9BACI</name>
<dbReference type="InterPro" id="IPR024084">
    <property type="entry name" value="IsoPropMal-DH-like_dom"/>
</dbReference>
<feature type="binding site" evidence="15">
    <location>
        <position position="110"/>
    </location>
    <ligand>
        <name>D-threo-isocitrate</name>
        <dbReference type="ChEBI" id="CHEBI:15562"/>
    </ligand>
</feature>
<protein>
    <recommendedName>
        <fullName evidence="5 20">Isocitrate dehydrogenase [NADP]</fullName>
        <ecNumber evidence="4 20">1.1.1.42</ecNumber>
    </recommendedName>
</protein>
<feature type="binding site" evidence="16">
    <location>
        <position position="358"/>
    </location>
    <ligand>
        <name>NADP(+)</name>
        <dbReference type="ChEBI" id="CHEBI:58349"/>
    </ligand>
</feature>